<gene>
    <name evidence="9" type="ORF">LIP_0255</name>
</gene>
<name>A0A0K2SGD4_LIMPI</name>
<keyword evidence="6" id="KW-0805">Transcription regulation</keyword>
<reference evidence="10" key="2">
    <citation type="journal article" date="2016" name="Int. J. Syst. Evol. Microbiol.">
        <title>Complete genome sequence and cell structure of Limnochorda pilosa, a Gram-negative spore-former within the phylum Firmicutes.</title>
        <authorList>
            <person name="Watanabe M."/>
            <person name="Kojima H."/>
            <person name="Fukui M."/>
        </authorList>
    </citation>
    <scope>NUCLEOTIDE SEQUENCE [LARGE SCALE GENOMIC DNA]</scope>
    <source>
        <strain evidence="10">HC45</strain>
    </source>
</reference>
<reference evidence="10" key="1">
    <citation type="submission" date="2015-07" db="EMBL/GenBank/DDBJ databases">
        <title>Complete genome sequence and phylogenetic analysis of Limnochorda pilosa.</title>
        <authorList>
            <person name="Watanabe M."/>
            <person name="Kojima H."/>
            <person name="Fukui M."/>
        </authorList>
    </citation>
    <scope>NUCLEOTIDE SEQUENCE [LARGE SCALE GENOMIC DNA]</scope>
    <source>
        <strain evidence="10">HC45</strain>
    </source>
</reference>
<protein>
    <recommendedName>
        <fullName evidence="4">Hut operon positive regulatory protein</fullName>
    </recommendedName>
</protein>
<dbReference type="KEGG" id="lpil:LIP_0255"/>
<dbReference type="Gene3D" id="3.40.1510.10">
    <property type="entry name" value="Hut operon regulatory protein HutP"/>
    <property type="match status" value="1"/>
</dbReference>
<organism evidence="9 10">
    <name type="scientific">Limnochorda pilosa</name>
    <dbReference type="NCBI Taxonomy" id="1555112"/>
    <lineage>
        <taxon>Bacteria</taxon>
        <taxon>Bacillati</taxon>
        <taxon>Bacillota</taxon>
        <taxon>Limnochordia</taxon>
        <taxon>Limnochordales</taxon>
        <taxon>Limnochordaceae</taxon>
        <taxon>Limnochorda</taxon>
    </lineage>
</organism>
<evidence type="ECO:0000256" key="7">
    <source>
        <dbReference type="ARBA" id="ARBA00023159"/>
    </source>
</evidence>
<dbReference type="EMBL" id="AP014924">
    <property type="protein sequence ID" value="BAS26112.1"/>
    <property type="molecule type" value="Genomic_DNA"/>
</dbReference>
<evidence type="ECO:0000256" key="1">
    <source>
        <dbReference type="ARBA" id="ARBA00002945"/>
    </source>
</evidence>
<dbReference type="SUPFAM" id="SSF111064">
    <property type="entry name" value="Hut operon positive regulatory protein HutP"/>
    <property type="match status" value="1"/>
</dbReference>
<keyword evidence="7" id="KW-0010">Activator</keyword>
<keyword evidence="8" id="KW-0804">Transcription</keyword>
<evidence type="ECO:0000256" key="5">
    <source>
        <dbReference type="ARBA" id="ARBA00022884"/>
    </source>
</evidence>
<dbReference type="InterPro" id="IPR036482">
    <property type="entry name" value="Regulatory_HutP_sf"/>
</dbReference>
<evidence type="ECO:0000256" key="6">
    <source>
        <dbReference type="ARBA" id="ARBA00023015"/>
    </source>
</evidence>
<evidence type="ECO:0000256" key="8">
    <source>
        <dbReference type="ARBA" id="ARBA00023163"/>
    </source>
</evidence>
<comment type="subunit">
    <text evidence="3">Homohexamer.</text>
</comment>
<evidence type="ECO:0000256" key="2">
    <source>
        <dbReference type="ARBA" id="ARBA00009992"/>
    </source>
</evidence>
<dbReference type="Proteomes" id="UP000065807">
    <property type="component" value="Chromosome"/>
</dbReference>
<proteinExistence type="inferred from homology"/>
<dbReference type="STRING" id="1555112.LIP_0255"/>
<accession>A0A0K2SGD4</accession>
<dbReference type="OrthoDB" id="2388985at2"/>
<comment type="function">
    <text evidence="1">Antiterminator that binds to cis-acting regulatory sequences on the mRNA in the presence of histidine, thereby suppressing transcription termination and activating the hut operon for histidine utilization.</text>
</comment>
<dbReference type="PATRIC" id="fig|1555112.3.peg.266"/>
<evidence type="ECO:0000313" key="9">
    <source>
        <dbReference type="EMBL" id="BAS26112.1"/>
    </source>
</evidence>
<dbReference type="AlphaFoldDB" id="A0A0K2SGD4"/>
<keyword evidence="10" id="KW-1185">Reference proteome</keyword>
<evidence type="ECO:0000313" key="10">
    <source>
        <dbReference type="Proteomes" id="UP000065807"/>
    </source>
</evidence>
<dbReference type="GO" id="GO:0003723">
    <property type="term" value="F:RNA binding"/>
    <property type="evidence" value="ECO:0007669"/>
    <property type="project" value="UniProtKB-KW"/>
</dbReference>
<evidence type="ECO:0000256" key="3">
    <source>
        <dbReference type="ARBA" id="ARBA00011643"/>
    </source>
</evidence>
<keyword evidence="5" id="KW-0694">RNA-binding</keyword>
<evidence type="ECO:0000256" key="4">
    <source>
        <dbReference type="ARBA" id="ARBA00019377"/>
    </source>
</evidence>
<sequence>MIAALAGGGLGSVAVLYAFSRDEELDGAIRREAARRDIRLMKGHVGSMQTQKVIAAVETGAKREGLVSDASYREEHALYHATVEALHGVGRGQLGLGEVLRTAGLTFAVARGPRSRRFPEDGKWLAVALYGTIGAPVRGFEHETLGLGINHI</sequence>
<dbReference type="InterPro" id="IPR015111">
    <property type="entry name" value="Regulatory_HutP"/>
</dbReference>
<comment type="similarity">
    <text evidence="2">Belongs to the HutP family.</text>
</comment>
<dbReference type="Pfam" id="PF09021">
    <property type="entry name" value="HutP"/>
    <property type="match status" value="1"/>
</dbReference>